<dbReference type="PANTHER" id="PTHR32116">
    <property type="entry name" value="GALACTURONOSYLTRANSFERASE 4-RELATED"/>
    <property type="match status" value="1"/>
</dbReference>
<dbReference type="InterPro" id="IPR029044">
    <property type="entry name" value="Nucleotide-diphossugar_trans"/>
</dbReference>
<dbReference type="SUPFAM" id="SSF47769">
    <property type="entry name" value="SAM/Pointed domain"/>
    <property type="match status" value="1"/>
</dbReference>
<dbReference type="InterPro" id="IPR002495">
    <property type="entry name" value="Glyco_trans_8"/>
</dbReference>
<feature type="signal peptide" evidence="2">
    <location>
        <begin position="1"/>
        <end position="16"/>
    </location>
</feature>
<dbReference type="Pfam" id="PF18016">
    <property type="entry name" value="SAM_3"/>
    <property type="match status" value="1"/>
</dbReference>
<feature type="domain" description="SAM" evidence="3">
    <location>
        <begin position="80"/>
        <end position="113"/>
    </location>
</feature>
<dbReference type="InterPro" id="IPR029993">
    <property type="entry name" value="GAUT"/>
</dbReference>
<organism evidence="4">
    <name type="scientific">Lotharella globosa</name>
    <dbReference type="NCBI Taxonomy" id="91324"/>
    <lineage>
        <taxon>Eukaryota</taxon>
        <taxon>Sar</taxon>
        <taxon>Rhizaria</taxon>
        <taxon>Cercozoa</taxon>
        <taxon>Chlorarachniophyceae</taxon>
        <taxon>Lotharella</taxon>
    </lineage>
</organism>
<proteinExistence type="predicted"/>
<dbReference type="Gene3D" id="3.90.550.10">
    <property type="entry name" value="Spore Coat Polysaccharide Biosynthesis Protein SpsA, Chain A"/>
    <property type="match status" value="1"/>
</dbReference>
<comment type="pathway">
    <text evidence="1">Glycan metabolism; pectin biosynthesis.</text>
</comment>
<evidence type="ECO:0000259" key="3">
    <source>
        <dbReference type="Pfam" id="PF18016"/>
    </source>
</evidence>
<dbReference type="GO" id="GO:0045489">
    <property type="term" value="P:pectin biosynthetic process"/>
    <property type="evidence" value="ECO:0007669"/>
    <property type="project" value="UniProtKB-UniPathway"/>
</dbReference>
<dbReference type="UniPathway" id="UPA00845"/>
<evidence type="ECO:0000313" key="4">
    <source>
        <dbReference type="EMBL" id="CAE0677892.1"/>
    </source>
</evidence>
<dbReference type="InterPro" id="IPR013761">
    <property type="entry name" value="SAM/pointed_sf"/>
</dbReference>
<evidence type="ECO:0000256" key="1">
    <source>
        <dbReference type="ARBA" id="ARBA00004877"/>
    </source>
</evidence>
<keyword evidence="2" id="KW-0732">Signal</keyword>
<dbReference type="InterPro" id="IPR027417">
    <property type="entry name" value="P-loop_NTPase"/>
</dbReference>
<feature type="chain" id="PRO_5031019394" description="SAM domain-containing protein" evidence="2">
    <location>
        <begin position="17"/>
        <end position="857"/>
    </location>
</feature>
<evidence type="ECO:0000256" key="2">
    <source>
        <dbReference type="SAM" id="SignalP"/>
    </source>
</evidence>
<name>A0A7S3ZB35_9EUKA</name>
<dbReference type="Pfam" id="PF01501">
    <property type="entry name" value="Glyco_transf_8"/>
    <property type="match status" value="2"/>
</dbReference>
<accession>A0A7S3ZB35</accession>
<protein>
    <recommendedName>
        <fullName evidence="3">SAM domain-containing protein</fullName>
    </recommendedName>
</protein>
<dbReference type="EMBL" id="HBIV01042222">
    <property type="protein sequence ID" value="CAE0677892.1"/>
    <property type="molecule type" value="Transcribed_RNA"/>
</dbReference>
<dbReference type="PANTHER" id="PTHR32116:SF4">
    <property type="entry name" value="POLYGALACTURONATE 4-ALPHA-GALACTURONOSYLTRANSFERASE"/>
    <property type="match status" value="1"/>
</dbReference>
<gene>
    <name evidence="4" type="ORF">LGLO00237_LOCUS29673</name>
</gene>
<dbReference type="InterPro" id="IPR041418">
    <property type="entry name" value="SAM_3"/>
</dbReference>
<sequence length="857" mass="98748">MLELVILPLLVAGTWTFEKDFTLPDQYHGKDVKIYGNYDNGYGHVALEVDSTRSGVGFTRPTHRWTNQEVSEFFIHSGIRNFSASTIEKFASLNGLQLLSLTVEDMEDIFGVSDKDLQKLLFEVIGQLEKVSFMFHYEPQSFYDTNKIILPVGTTKSHAMLSDVEDDLVHICIISDRVPGLLGTLGSIALNTKKPEKVVVWLVTDGEETRRHIEADNLFEQISKMTIHYLQIEDLSHDLLEKGINPVWKWDVFGSSLDNADWKTKYTVRTASWDASEIHYDPLNHLRFYLPFLPQFNDKPRLLFLDDDLIIQGDIHHAWTRPMSPRRVLTGVCGMWVFDDEMKMFTYPGGLKNLSSSPSVVLTGRTVEETACPPKHPSLSCVDPELWPLLRNLSYEINGEPLNLQGSHEWNFGFTIINMDAWRRQNITSRYEKWMRANYLYHIFPENSLTYGLGLPFLALDRLTGCWELDSDITVRDGLGYVTYDEFKFSGVNQNDLRSSFALHYDGGDKPWKDTADPILARPYRLTLEGFRSSDFPVGLLEMPKKPQGIIFVTEPNTGGNWLLKGLDNHPNICAHGESYNPRFAFPMLALMPYEWGNKTSNECNPKAGCTFGFVLKWMKIIRNRPELCNPGTQWDEGMRFHSERLCNMYNRLPKGEVTKRRVHEVFMDSVLELNPHVIPCRCPPATEAVIMNQLTDWIRFKPGVEEIDFYEDIKARGAKVILFHRSNRIRQYVQGVLKRVRRSPDSTDMVKLDVPAAVDSIQASFSRVIWIKHKMEKYEIPVHPISFETCISDVKMCLRSIERFTGVEHSDTVLEKIGKPPVMEHRPREIIQNYLDLELALRMKGLERYIEEEDKI</sequence>
<reference evidence="4" key="1">
    <citation type="submission" date="2021-01" db="EMBL/GenBank/DDBJ databases">
        <authorList>
            <person name="Corre E."/>
            <person name="Pelletier E."/>
            <person name="Niang G."/>
            <person name="Scheremetjew M."/>
            <person name="Finn R."/>
            <person name="Kale V."/>
            <person name="Holt S."/>
            <person name="Cochrane G."/>
            <person name="Meng A."/>
            <person name="Brown T."/>
            <person name="Cohen L."/>
        </authorList>
    </citation>
    <scope>NUCLEOTIDE SEQUENCE</scope>
    <source>
        <strain evidence="4">CCCM811</strain>
    </source>
</reference>
<dbReference type="SUPFAM" id="SSF53448">
    <property type="entry name" value="Nucleotide-diphospho-sugar transferases"/>
    <property type="match status" value="1"/>
</dbReference>
<dbReference type="AlphaFoldDB" id="A0A7S3ZB35"/>
<dbReference type="GO" id="GO:0047262">
    <property type="term" value="F:polygalacturonate 4-alpha-galacturonosyltransferase activity"/>
    <property type="evidence" value="ECO:0007669"/>
    <property type="project" value="InterPro"/>
</dbReference>
<dbReference type="SUPFAM" id="SSF52540">
    <property type="entry name" value="P-loop containing nucleoside triphosphate hydrolases"/>
    <property type="match status" value="1"/>
</dbReference>